<dbReference type="RefSeq" id="WP_120105896.1">
    <property type="nucleotide sequence ID" value="NZ_RAHJ01000003.1"/>
</dbReference>
<proteinExistence type="predicted"/>
<accession>A0A419R5U4</accession>
<reference evidence="1 2" key="1">
    <citation type="submission" date="2018-09" db="EMBL/GenBank/DDBJ databases">
        <title>Altererythrobacter sp.Ery1 and Ery12, the genome sequencing of novel strains in genus Alterythrobacter.</title>
        <authorList>
            <person name="Cheng H."/>
            <person name="Wu Y.-H."/>
            <person name="Fang C."/>
            <person name="Xu X.-W."/>
        </authorList>
    </citation>
    <scope>NUCLEOTIDE SEQUENCE [LARGE SCALE GENOMIC DNA]</scope>
    <source>
        <strain evidence="1 2">Ery12</strain>
    </source>
</reference>
<dbReference type="EMBL" id="RAHJ01000003">
    <property type="protein sequence ID" value="RJX71118.1"/>
    <property type="molecule type" value="Genomic_DNA"/>
</dbReference>
<gene>
    <name evidence="1" type="ORF">D6858_00285</name>
</gene>
<comment type="caution">
    <text evidence="1">The sequence shown here is derived from an EMBL/GenBank/DDBJ whole genome shotgun (WGS) entry which is preliminary data.</text>
</comment>
<organism evidence="1 2">
    <name type="scientific">Tsuneonella suprasediminis</name>
    <dbReference type="NCBI Taxonomy" id="2306996"/>
    <lineage>
        <taxon>Bacteria</taxon>
        <taxon>Pseudomonadati</taxon>
        <taxon>Pseudomonadota</taxon>
        <taxon>Alphaproteobacteria</taxon>
        <taxon>Sphingomonadales</taxon>
        <taxon>Erythrobacteraceae</taxon>
        <taxon>Tsuneonella</taxon>
    </lineage>
</organism>
<dbReference type="AlphaFoldDB" id="A0A419R5U4"/>
<dbReference type="OrthoDB" id="7605372at2"/>
<protein>
    <submittedName>
        <fullName evidence="1">Uncharacterized protein</fullName>
    </submittedName>
</protein>
<evidence type="ECO:0000313" key="1">
    <source>
        <dbReference type="EMBL" id="RJX71118.1"/>
    </source>
</evidence>
<keyword evidence="2" id="KW-1185">Reference proteome</keyword>
<sequence>MSGARILRAAGIVSLVAGGVLAGYLARPVLAAAPANAAAGSPPLVALAAQQVGVRRCLPAINAVAQRGVAGATMQDIVINWDHDSPDGSPFFSLTGLGAGERRAALSITTIPTAKGGCSVLVERVSSSAASCKTVAERQLDSAVGAPLIDGILVYQSKERPEETFTLVQNTENCTIIRRQAAFEWPPRK</sequence>
<evidence type="ECO:0000313" key="2">
    <source>
        <dbReference type="Proteomes" id="UP000284322"/>
    </source>
</evidence>
<name>A0A419R5U4_9SPHN</name>
<dbReference type="Proteomes" id="UP000284322">
    <property type="component" value="Unassembled WGS sequence"/>
</dbReference>